<feature type="compositionally biased region" description="Basic and acidic residues" evidence="1">
    <location>
        <begin position="134"/>
        <end position="156"/>
    </location>
</feature>
<evidence type="ECO:0000313" key="3">
    <source>
        <dbReference type="Proteomes" id="UP001214576"/>
    </source>
</evidence>
<dbReference type="EMBL" id="JAKZEL010000007">
    <property type="protein sequence ID" value="KAI4541991.1"/>
    <property type="molecule type" value="Genomic_DNA"/>
</dbReference>
<dbReference type="AlphaFoldDB" id="A0AAD4YD23"/>
<proteinExistence type="predicted"/>
<evidence type="ECO:0000313" key="2">
    <source>
        <dbReference type="EMBL" id="KAI4541991.1"/>
    </source>
</evidence>
<gene>
    <name evidence="2" type="ORF">MG293_007370</name>
</gene>
<protein>
    <submittedName>
        <fullName evidence="2">Uncharacterized protein</fullName>
    </submittedName>
</protein>
<dbReference type="Gene3D" id="1.10.20.10">
    <property type="entry name" value="Histone, subunit A"/>
    <property type="match status" value="1"/>
</dbReference>
<feature type="region of interest" description="Disordered" evidence="1">
    <location>
        <begin position="134"/>
        <end position="176"/>
    </location>
</feature>
<accession>A0AAD4YD23</accession>
<name>A0AAD4YD23_OVIAM</name>
<organism evidence="2 3">
    <name type="scientific">Ovis ammon polii</name>
    <dbReference type="NCBI Taxonomy" id="230172"/>
    <lineage>
        <taxon>Eukaryota</taxon>
        <taxon>Metazoa</taxon>
        <taxon>Chordata</taxon>
        <taxon>Craniata</taxon>
        <taxon>Vertebrata</taxon>
        <taxon>Euteleostomi</taxon>
        <taxon>Mammalia</taxon>
        <taxon>Eutheria</taxon>
        <taxon>Laurasiatheria</taxon>
        <taxon>Artiodactyla</taxon>
        <taxon>Ruminantia</taxon>
        <taxon>Pecora</taxon>
        <taxon>Bovidae</taxon>
        <taxon>Caprinae</taxon>
        <taxon>Ovis</taxon>
    </lineage>
</organism>
<sequence>MNCSTSSSVLEFFTKSILNKHQSELDQNISKCQFVPTFCIAVSVSRGPLFCRSYDYDIVKSTELEEKVFNKITRNLQPRSLLLALLLPLQFQIASLYRQEDIVQLRDERETQDTAMEETEFQRFVTPLKEALEGYRREQKGKKEASERKKDKDKTKLIRKSRTSAGMRTTIKMRSG</sequence>
<comment type="caution">
    <text evidence="2">The sequence shown here is derived from an EMBL/GenBank/DDBJ whole genome shotgun (WGS) entry which is preliminary data.</text>
</comment>
<dbReference type="InterPro" id="IPR009072">
    <property type="entry name" value="Histone-fold"/>
</dbReference>
<dbReference type="GO" id="GO:0046982">
    <property type="term" value="F:protein heterodimerization activity"/>
    <property type="evidence" value="ECO:0007669"/>
    <property type="project" value="InterPro"/>
</dbReference>
<keyword evidence="3" id="KW-1185">Reference proteome</keyword>
<dbReference type="Proteomes" id="UP001214576">
    <property type="component" value="Unassembled WGS sequence"/>
</dbReference>
<reference evidence="2" key="1">
    <citation type="submission" date="2022-03" db="EMBL/GenBank/DDBJ databases">
        <title>Genomic analyses of argali, domestic sheep and their hybrids provide insights into chromosomal evolution, heterosis and genetic basis of agronomic traits.</title>
        <authorList>
            <person name="Li M."/>
        </authorList>
    </citation>
    <scope>NUCLEOTIDE SEQUENCE</scope>
    <source>
        <strain evidence="2">CAU-MHL-2022a</strain>
        <tissue evidence="2">Skin</tissue>
    </source>
</reference>
<evidence type="ECO:0000256" key="1">
    <source>
        <dbReference type="SAM" id="MobiDB-lite"/>
    </source>
</evidence>